<keyword evidence="2" id="KW-1185">Reference proteome</keyword>
<dbReference type="Gene3D" id="2.60.120.620">
    <property type="entry name" value="q2cbj1_9rhob like domain"/>
    <property type="match status" value="1"/>
</dbReference>
<reference evidence="1 2" key="1">
    <citation type="journal article" date="2019" name="Nat. Plants">
        <title>Genome sequencing of Musa balbisiana reveals subgenome evolution and function divergence in polyploid bananas.</title>
        <authorList>
            <person name="Yao X."/>
        </authorList>
    </citation>
    <scope>NUCLEOTIDE SEQUENCE [LARGE SCALE GENOMIC DNA]</scope>
    <source>
        <strain evidence="2">cv. DH-PKW</strain>
        <tissue evidence="1">Leaves</tissue>
    </source>
</reference>
<sequence length="162" mass="18156">MERANECGYSAQQGNCKNREQDWLHGPSFQMVIPYDICTLRDFSSSLHLLNNSGDKQKMVNPFKYYATGMVRSTNRILTIFMIQRTKRLAAIDTPLCSLKPSKGDAVLFFSLHVNGTTDPASLHGSCPVIEGDKSFDYPLKPSSSKEYSDENELCYQWAAAG</sequence>
<proteinExistence type="predicted"/>
<accession>A0A4S8JF12</accession>
<dbReference type="Proteomes" id="UP000317650">
    <property type="component" value="Chromosome 7"/>
</dbReference>
<gene>
    <name evidence="1" type="ORF">C4D60_Mb07t12380</name>
</gene>
<dbReference type="EMBL" id="PYDT01000005">
    <property type="protein sequence ID" value="THU60410.1"/>
    <property type="molecule type" value="Genomic_DNA"/>
</dbReference>
<dbReference type="AlphaFoldDB" id="A0A4S8JF12"/>
<evidence type="ECO:0008006" key="3">
    <source>
        <dbReference type="Google" id="ProtNLM"/>
    </source>
</evidence>
<name>A0A4S8JF12_MUSBA</name>
<organism evidence="1 2">
    <name type="scientific">Musa balbisiana</name>
    <name type="common">Banana</name>
    <dbReference type="NCBI Taxonomy" id="52838"/>
    <lineage>
        <taxon>Eukaryota</taxon>
        <taxon>Viridiplantae</taxon>
        <taxon>Streptophyta</taxon>
        <taxon>Embryophyta</taxon>
        <taxon>Tracheophyta</taxon>
        <taxon>Spermatophyta</taxon>
        <taxon>Magnoliopsida</taxon>
        <taxon>Liliopsida</taxon>
        <taxon>Zingiberales</taxon>
        <taxon>Musaceae</taxon>
        <taxon>Musa</taxon>
    </lineage>
</organism>
<dbReference type="STRING" id="52838.A0A4S8JF12"/>
<evidence type="ECO:0000313" key="1">
    <source>
        <dbReference type="EMBL" id="THU60410.1"/>
    </source>
</evidence>
<comment type="caution">
    <text evidence="1">The sequence shown here is derived from an EMBL/GenBank/DDBJ whole genome shotgun (WGS) entry which is preliminary data.</text>
</comment>
<protein>
    <recommendedName>
        <fullName evidence="3">Prolyl 4-hydroxylase alpha subunit Fe(2+) 2OG dioxygenase domain-containing protein</fullName>
    </recommendedName>
</protein>
<evidence type="ECO:0000313" key="2">
    <source>
        <dbReference type="Proteomes" id="UP000317650"/>
    </source>
</evidence>